<dbReference type="InterPro" id="IPR005149">
    <property type="entry name" value="Tscrpt_reg_PadR_N"/>
</dbReference>
<feature type="domain" description="Transcription regulator PadR N-terminal" evidence="1">
    <location>
        <begin position="7"/>
        <end position="77"/>
    </location>
</feature>
<comment type="caution">
    <text evidence="3">The sequence shown here is derived from an EMBL/GenBank/DDBJ whole genome shotgun (WGS) entry which is preliminary data.</text>
</comment>
<organism evidence="3 4">
    <name type="scientific">Nonomuraea soli</name>
    <dbReference type="NCBI Taxonomy" id="1032476"/>
    <lineage>
        <taxon>Bacteria</taxon>
        <taxon>Bacillati</taxon>
        <taxon>Actinomycetota</taxon>
        <taxon>Actinomycetes</taxon>
        <taxon>Streptosporangiales</taxon>
        <taxon>Streptosporangiaceae</taxon>
        <taxon>Nonomuraea</taxon>
    </lineage>
</organism>
<dbReference type="Gene3D" id="1.10.10.10">
    <property type="entry name" value="Winged helix-like DNA-binding domain superfamily/Winged helix DNA-binding domain"/>
    <property type="match status" value="1"/>
</dbReference>
<dbReference type="RefSeq" id="WP_181612572.1">
    <property type="nucleotide sequence ID" value="NZ_BAABAM010000005.1"/>
</dbReference>
<evidence type="ECO:0000313" key="4">
    <source>
        <dbReference type="Proteomes" id="UP000530928"/>
    </source>
</evidence>
<dbReference type="PANTHER" id="PTHR43252">
    <property type="entry name" value="TRANSCRIPTIONAL REGULATOR YQJI"/>
    <property type="match status" value="1"/>
</dbReference>
<evidence type="ECO:0000259" key="2">
    <source>
        <dbReference type="Pfam" id="PF10400"/>
    </source>
</evidence>
<reference evidence="3 4" key="1">
    <citation type="submission" date="2020-07" db="EMBL/GenBank/DDBJ databases">
        <title>Genomic Encyclopedia of Type Strains, Phase IV (KMG-IV): sequencing the most valuable type-strain genomes for metagenomic binning, comparative biology and taxonomic classification.</title>
        <authorList>
            <person name="Goeker M."/>
        </authorList>
    </citation>
    <scope>NUCLEOTIDE SEQUENCE [LARGE SCALE GENOMIC DNA]</scope>
    <source>
        <strain evidence="3 4">DSM 45533</strain>
    </source>
</reference>
<feature type="domain" description="Transcription regulator PadR C-terminal" evidence="2">
    <location>
        <begin position="89"/>
        <end position="158"/>
    </location>
</feature>
<gene>
    <name evidence="3" type="ORF">HNR30_005169</name>
</gene>
<dbReference type="Pfam" id="PF03551">
    <property type="entry name" value="PadR"/>
    <property type="match status" value="1"/>
</dbReference>
<evidence type="ECO:0000259" key="1">
    <source>
        <dbReference type="Pfam" id="PF03551"/>
    </source>
</evidence>
<dbReference type="AlphaFoldDB" id="A0A7W0CMD4"/>
<protein>
    <submittedName>
        <fullName evidence="3">DNA-binding PadR family transcriptional regulator</fullName>
    </submittedName>
</protein>
<dbReference type="InterPro" id="IPR036390">
    <property type="entry name" value="WH_DNA-bd_sf"/>
</dbReference>
<accession>A0A7W0CMD4</accession>
<dbReference type="GO" id="GO:0003677">
    <property type="term" value="F:DNA binding"/>
    <property type="evidence" value="ECO:0007669"/>
    <property type="project" value="UniProtKB-KW"/>
</dbReference>
<sequence length="170" mass="18776">MSLRHAVLGLLARDPGSGYDLMKLFDTSLRTVWPATRSQLYGELSRLADAGLVHVSAPGGRGRKEYSITDAGRAELHAWLLSGPSRGARSEMLLRLCFLGQVEPSDARAYLRHQAELAAKELAELEAVERLVPERGRLAFELGLRHLRVQQEWAAWAEGRLAESGATMTE</sequence>
<proteinExistence type="predicted"/>
<dbReference type="SUPFAM" id="SSF46785">
    <property type="entry name" value="Winged helix' DNA-binding domain"/>
    <property type="match status" value="1"/>
</dbReference>
<dbReference type="InterPro" id="IPR036388">
    <property type="entry name" value="WH-like_DNA-bd_sf"/>
</dbReference>
<dbReference type="Pfam" id="PF10400">
    <property type="entry name" value="Vir_act_alpha_C"/>
    <property type="match status" value="1"/>
</dbReference>
<dbReference type="PANTHER" id="PTHR43252:SF4">
    <property type="entry name" value="TRANSCRIPTIONAL REGULATORY PROTEIN"/>
    <property type="match status" value="1"/>
</dbReference>
<name>A0A7W0CMD4_9ACTN</name>
<dbReference type="Proteomes" id="UP000530928">
    <property type="component" value="Unassembled WGS sequence"/>
</dbReference>
<dbReference type="EMBL" id="JACDUR010000005">
    <property type="protein sequence ID" value="MBA2893808.1"/>
    <property type="molecule type" value="Genomic_DNA"/>
</dbReference>
<keyword evidence="3" id="KW-0238">DNA-binding</keyword>
<keyword evidence="4" id="KW-1185">Reference proteome</keyword>
<evidence type="ECO:0000313" key="3">
    <source>
        <dbReference type="EMBL" id="MBA2893808.1"/>
    </source>
</evidence>
<dbReference type="InterPro" id="IPR018309">
    <property type="entry name" value="Tscrpt_reg_PadR_C"/>
</dbReference>